<dbReference type="GO" id="GO:0050661">
    <property type="term" value="F:NADP binding"/>
    <property type="evidence" value="ECO:0007669"/>
    <property type="project" value="InterPro"/>
</dbReference>
<dbReference type="EMBL" id="BKAG01000001">
    <property type="protein sequence ID" value="GEP40746.1"/>
    <property type="molecule type" value="Genomic_DNA"/>
</dbReference>
<feature type="domain" description="DHFR" evidence="10">
    <location>
        <begin position="3"/>
        <end position="154"/>
    </location>
</feature>
<comment type="similarity">
    <text evidence="2 8 9">Belongs to the dihydrofolate reductase family.</text>
</comment>
<dbReference type="InterPro" id="IPR017925">
    <property type="entry name" value="DHFR_CS"/>
</dbReference>
<dbReference type="CDD" id="cd00209">
    <property type="entry name" value="DHFR"/>
    <property type="match status" value="1"/>
</dbReference>
<keyword evidence="12" id="KW-1185">Reference proteome</keyword>
<protein>
    <recommendedName>
        <fullName evidence="3 8">Dihydrofolate reductase</fullName>
        <ecNumber evidence="3 8">1.5.1.3</ecNumber>
    </recommendedName>
</protein>
<evidence type="ECO:0000256" key="9">
    <source>
        <dbReference type="RuleBase" id="RU004474"/>
    </source>
</evidence>
<dbReference type="SUPFAM" id="SSF53597">
    <property type="entry name" value="Dihydrofolate reductase-like"/>
    <property type="match status" value="1"/>
</dbReference>
<comment type="catalytic activity">
    <reaction evidence="8">
        <text>(6S)-5,6,7,8-tetrahydrofolate + NADP(+) = 7,8-dihydrofolate + NADPH + H(+)</text>
        <dbReference type="Rhea" id="RHEA:15009"/>
        <dbReference type="ChEBI" id="CHEBI:15378"/>
        <dbReference type="ChEBI" id="CHEBI:57451"/>
        <dbReference type="ChEBI" id="CHEBI:57453"/>
        <dbReference type="ChEBI" id="CHEBI:57783"/>
        <dbReference type="ChEBI" id="CHEBI:58349"/>
        <dbReference type="EC" id="1.5.1.3"/>
    </reaction>
</comment>
<proteinExistence type="inferred from homology"/>
<dbReference type="GO" id="GO:0046655">
    <property type="term" value="P:folic acid metabolic process"/>
    <property type="evidence" value="ECO:0007669"/>
    <property type="project" value="TreeGrafter"/>
</dbReference>
<dbReference type="PANTHER" id="PTHR48069:SF3">
    <property type="entry name" value="DIHYDROFOLATE REDUCTASE"/>
    <property type="match status" value="1"/>
</dbReference>
<dbReference type="GO" id="GO:0006730">
    <property type="term" value="P:one-carbon metabolic process"/>
    <property type="evidence" value="ECO:0007669"/>
    <property type="project" value="UniProtKB-KW"/>
</dbReference>
<evidence type="ECO:0000313" key="12">
    <source>
        <dbReference type="Proteomes" id="UP000321577"/>
    </source>
</evidence>
<evidence type="ECO:0000256" key="7">
    <source>
        <dbReference type="ARBA" id="ARBA00025067"/>
    </source>
</evidence>
<dbReference type="AlphaFoldDB" id="A0A512M1W7"/>
<dbReference type="OrthoDB" id="9804315at2"/>
<dbReference type="GO" id="GO:0046452">
    <property type="term" value="P:dihydrofolate metabolic process"/>
    <property type="evidence" value="ECO:0007669"/>
    <property type="project" value="TreeGrafter"/>
</dbReference>
<dbReference type="PROSITE" id="PS51330">
    <property type="entry name" value="DHFR_2"/>
    <property type="match status" value="1"/>
</dbReference>
<name>A0A512M1W7_9BACT</name>
<dbReference type="PRINTS" id="PR00070">
    <property type="entry name" value="DHFR"/>
</dbReference>
<comment type="caution">
    <text evidence="11">The sequence shown here is derived from an EMBL/GenBank/DDBJ whole genome shotgun (WGS) entry which is preliminary data.</text>
</comment>
<dbReference type="Pfam" id="PF00186">
    <property type="entry name" value="DHFR_1"/>
    <property type="match status" value="1"/>
</dbReference>
<evidence type="ECO:0000256" key="5">
    <source>
        <dbReference type="ARBA" id="ARBA00022857"/>
    </source>
</evidence>
<dbReference type="EC" id="1.5.1.3" evidence="3 8"/>
<evidence type="ECO:0000259" key="10">
    <source>
        <dbReference type="PROSITE" id="PS51330"/>
    </source>
</evidence>
<keyword evidence="5 8" id="KW-0521">NADP</keyword>
<gene>
    <name evidence="11" type="primary">folA_1</name>
    <name evidence="11" type="ORF">BGE01nite_00370</name>
</gene>
<evidence type="ECO:0000313" key="11">
    <source>
        <dbReference type="EMBL" id="GEP40746.1"/>
    </source>
</evidence>
<keyword evidence="4 8" id="KW-0554">One-carbon metabolism</keyword>
<reference evidence="11 12" key="1">
    <citation type="submission" date="2019-07" db="EMBL/GenBank/DDBJ databases">
        <title>Whole genome shotgun sequence of Brevifollis gellanilyticus NBRC 108608.</title>
        <authorList>
            <person name="Hosoyama A."/>
            <person name="Uohara A."/>
            <person name="Ohji S."/>
            <person name="Ichikawa N."/>
        </authorList>
    </citation>
    <scope>NUCLEOTIDE SEQUENCE [LARGE SCALE GENOMIC DNA]</scope>
    <source>
        <strain evidence="11 12">NBRC 108608</strain>
    </source>
</reference>
<dbReference type="Gene3D" id="3.40.430.10">
    <property type="entry name" value="Dihydrofolate Reductase, subunit A"/>
    <property type="match status" value="1"/>
</dbReference>
<dbReference type="GO" id="GO:0004146">
    <property type="term" value="F:dihydrofolate reductase activity"/>
    <property type="evidence" value="ECO:0007669"/>
    <property type="project" value="UniProtKB-EC"/>
</dbReference>
<dbReference type="GO" id="GO:0005829">
    <property type="term" value="C:cytosol"/>
    <property type="evidence" value="ECO:0007669"/>
    <property type="project" value="TreeGrafter"/>
</dbReference>
<dbReference type="InterPro" id="IPR001796">
    <property type="entry name" value="DHFR_dom"/>
</dbReference>
<dbReference type="UniPathway" id="UPA00077">
    <property type="reaction ID" value="UER00158"/>
</dbReference>
<evidence type="ECO:0000256" key="3">
    <source>
        <dbReference type="ARBA" id="ARBA00012856"/>
    </source>
</evidence>
<evidence type="ECO:0000256" key="6">
    <source>
        <dbReference type="ARBA" id="ARBA00023002"/>
    </source>
</evidence>
<evidence type="ECO:0000256" key="4">
    <source>
        <dbReference type="ARBA" id="ARBA00022563"/>
    </source>
</evidence>
<evidence type="ECO:0000256" key="2">
    <source>
        <dbReference type="ARBA" id="ARBA00009539"/>
    </source>
</evidence>
<evidence type="ECO:0000256" key="8">
    <source>
        <dbReference type="PIRNR" id="PIRNR000194"/>
    </source>
</evidence>
<accession>A0A512M1W7</accession>
<dbReference type="InterPro" id="IPR024072">
    <property type="entry name" value="DHFR-like_dom_sf"/>
</dbReference>
<dbReference type="Proteomes" id="UP000321577">
    <property type="component" value="Unassembled WGS sequence"/>
</dbReference>
<comment type="pathway">
    <text evidence="1 8">Cofactor biosynthesis; tetrahydrofolate biosynthesis; 5,6,7,8-tetrahydrofolate from 7,8-dihydrofolate: step 1/1.</text>
</comment>
<dbReference type="PROSITE" id="PS00075">
    <property type="entry name" value="DHFR_1"/>
    <property type="match status" value="1"/>
</dbReference>
<dbReference type="InterPro" id="IPR012259">
    <property type="entry name" value="DHFR"/>
</dbReference>
<dbReference type="PANTHER" id="PTHR48069">
    <property type="entry name" value="DIHYDROFOLATE REDUCTASE"/>
    <property type="match status" value="1"/>
</dbReference>
<dbReference type="PIRSF" id="PIRSF000194">
    <property type="entry name" value="DHFR"/>
    <property type="match status" value="1"/>
</dbReference>
<comment type="function">
    <text evidence="7 8">Key enzyme in folate metabolism. Catalyzes an essential reaction for de novo glycine and purine synthesis, and for DNA precursor synthesis.</text>
</comment>
<dbReference type="RefSeq" id="WP_146848237.1">
    <property type="nucleotide sequence ID" value="NZ_BKAG01000001.1"/>
</dbReference>
<keyword evidence="6 8" id="KW-0560">Oxidoreductase</keyword>
<dbReference type="GO" id="GO:0046654">
    <property type="term" value="P:tetrahydrofolate biosynthetic process"/>
    <property type="evidence" value="ECO:0007669"/>
    <property type="project" value="UniProtKB-UniPathway"/>
</dbReference>
<sequence length="154" mass="17546">MPRLIAIVAMSSNRVIGRDGTLPWHFPEDLKFFKRTTIGHPILMGRTTFESIGRPLPGRQNVVLSRTMEPREGITVIRDVSELAQVCPDAETVFVIGGAQVYAELLPKCGGLYLTWIEQAYEGDTFLPAFEHLFELKEVLEKTEALEFRYYEKK</sequence>
<evidence type="ECO:0000256" key="1">
    <source>
        <dbReference type="ARBA" id="ARBA00004903"/>
    </source>
</evidence>
<organism evidence="11 12">
    <name type="scientific">Brevifollis gellanilyticus</name>
    <dbReference type="NCBI Taxonomy" id="748831"/>
    <lineage>
        <taxon>Bacteria</taxon>
        <taxon>Pseudomonadati</taxon>
        <taxon>Verrucomicrobiota</taxon>
        <taxon>Verrucomicrobiia</taxon>
        <taxon>Verrucomicrobiales</taxon>
        <taxon>Verrucomicrobiaceae</taxon>
    </lineage>
</organism>